<dbReference type="InterPro" id="IPR001537">
    <property type="entry name" value="SpoU_MeTrfase"/>
</dbReference>
<keyword evidence="5" id="KW-1185">Reference proteome</keyword>
<keyword evidence="2 4" id="KW-0808">Transferase</keyword>
<protein>
    <submittedName>
        <fullName evidence="4">RNA methyltransferase, TrmH family</fullName>
    </submittedName>
</protein>
<evidence type="ECO:0000256" key="2">
    <source>
        <dbReference type="ARBA" id="ARBA00022679"/>
    </source>
</evidence>
<dbReference type="Gene3D" id="3.30.1330.30">
    <property type="match status" value="1"/>
</dbReference>
<organism evidence="4 5">
    <name type="scientific">Teladorsagia circumcincta</name>
    <name type="common">Brown stomach worm</name>
    <name type="synonym">Ostertagia circumcincta</name>
    <dbReference type="NCBI Taxonomy" id="45464"/>
    <lineage>
        <taxon>Eukaryota</taxon>
        <taxon>Metazoa</taxon>
        <taxon>Ecdysozoa</taxon>
        <taxon>Nematoda</taxon>
        <taxon>Chromadorea</taxon>
        <taxon>Rhabditida</taxon>
        <taxon>Rhabditina</taxon>
        <taxon>Rhabditomorpha</taxon>
        <taxon>Strongyloidea</taxon>
        <taxon>Trichostrongylidae</taxon>
        <taxon>Teladorsagia</taxon>
    </lineage>
</organism>
<dbReference type="Proteomes" id="UP000230423">
    <property type="component" value="Unassembled WGS sequence"/>
</dbReference>
<dbReference type="AlphaFoldDB" id="A0A2G9UR38"/>
<proteinExistence type="predicted"/>
<reference evidence="4 5" key="1">
    <citation type="submission" date="2015-09" db="EMBL/GenBank/DDBJ databases">
        <title>Draft genome of the parasitic nematode Teladorsagia circumcincta isolate WARC Sus (inbred).</title>
        <authorList>
            <person name="Mitreva M."/>
        </authorList>
    </citation>
    <scope>NUCLEOTIDE SEQUENCE [LARGE SCALE GENOMIC DNA]</scope>
    <source>
        <strain evidence="4 5">S</strain>
    </source>
</reference>
<dbReference type="PANTHER" id="PTHR46103:SF1">
    <property type="entry name" value="RRNA METHYLTRANSFERASE 1, MITOCHONDRIAL"/>
    <property type="match status" value="1"/>
</dbReference>
<gene>
    <name evidence="4" type="ORF">TELCIR_05329</name>
</gene>
<sequence length="224" mass="24446">MVHLPNILPSVARRARSSESLTTPRPNLVFRKAKVLGKSVEELRRSRSKDDERISAILDHARILGLPVKRLTHSQLDKITDFQLHNGICLDASPLPLASNISTSEPTSIYLDNVLDPGNLGAIARSALFFGCNQIAFADGRGPSRITPAMSKASCGALESFRVVRVPSFAYFHETLKSAGALFVGTSDADSAPRYGKPLIELRDLEIRPEEKIVVVLGKFSSII</sequence>
<dbReference type="SUPFAM" id="SSF75217">
    <property type="entry name" value="alpha/beta knot"/>
    <property type="match status" value="1"/>
</dbReference>
<evidence type="ECO:0000259" key="3">
    <source>
        <dbReference type="Pfam" id="PF00588"/>
    </source>
</evidence>
<dbReference type="EMBL" id="KZ345609">
    <property type="protein sequence ID" value="PIO72725.1"/>
    <property type="molecule type" value="Genomic_DNA"/>
</dbReference>
<dbReference type="Pfam" id="PF00588">
    <property type="entry name" value="SpoU_methylase"/>
    <property type="match status" value="1"/>
</dbReference>
<dbReference type="InterPro" id="IPR047182">
    <property type="entry name" value="MRM1"/>
</dbReference>
<dbReference type="InterPro" id="IPR029026">
    <property type="entry name" value="tRNA_m1G_MTases_N"/>
</dbReference>
<dbReference type="InterPro" id="IPR029064">
    <property type="entry name" value="Ribosomal_eL30-like_sf"/>
</dbReference>
<feature type="domain" description="tRNA/rRNA methyltransferase SpoU type" evidence="3">
    <location>
        <begin position="108"/>
        <end position="219"/>
    </location>
</feature>
<dbReference type="PANTHER" id="PTHR46103">
    <property type="entry name" value="RRNA METHYLTRANSFERASE 1, MITOCHONDRIAL"/>
    <property type="match status" value="1"/>
</dbReference>
<dbReference type="GO" id="GO:0003723">
    <property type="term" value="F:RNA binding"/>
    <property type="evidence" value="ECO:0007669"/>
    <property type="project" value="InterPro"/>
</dbReference>
<dbReference type="GO" id="GO:0016435">
    <property type="term" value="F:rRNA (guanine) methyltransferase activity"/>
    <property type="evidence" value="ECO:0007669"/>
    <property type="project" value="TreeGrafter"/>
</dbReference>
<keyword evidence="1 4" id="KW-0489">Methyltransferase</keyword>
<name>A0A2G9UR38_TELCI</name>
<dbReference type="Gene3D" id="3.40.1280.10">
    <property type="match status" value="1"/>
</dbReference>
<evidence type="ECO:0000313" key="5">
    <source>
        <dbReference type="Proteomes" id="UP000230423"/>
    </source>
</evidence>
<accession>A0A2G9UR38</accession>
<evidence type="ECO:0000256" key="1">
    <source>
        <dbReference type="ARBA" id="ARBA00022603"/>
    </source>
</evidence>
<dbReference type="OrthoDB" id="270651at2759"/>
<dbReference type="SUPFAM" id="SSF55315">
    <property type="entry name" value="L30e-like"/>
    <property type="match status" value="1"/>
</dbReference>
<dbReference type="InterPro" id="IPR029028">
    <property type="entry name" value="Alpha/beta_knot_MTases"/>
</dbReference>
<evidence type="ECO:0000313" key="4">
    <source>
        <dbReference type="EMBL" id="PIO72725.1"/>
    </source>
</evidence>
<dbReference type="GO" id="GO:0005739">
    <property type="term" value="C:mitochondrion"/>
    <property type="evidence" value="ECO:0007669"/>
    <property type="project" value="TreeGrafter"/>
</dbReference>